<protein>
    <submittedName>
        <fullName evidence="2">Fam-a protein</fullName>
    </submittedName>
</protein>
<evidence type="ECO:0000313" key="3">
    <source>
        <dbReference type="Proteomes" id="UP000515697"/>
    </source>
</evidence>
<dbReference type="SUPFAM" id="SSF55961">
    <property type="entry name" value="Bet v1-like"/>
    <property type="match status" value="1"/>
</dbReference>
<feature type="chain" id="PRO_5028136571" evidence="1">
    <location>
        <begin position="26"/>
        <end position="263"/>
    </location>
</feature>
<name>A0A6V7SF23_PLAVN</name>
<dbReference type="VEuPathDB" id="PlasmoDB:PVSEL_0300010"/>
<dbReference type="AlphaFoldDB" id="A0A6V7SF23"/>
<evidence type="ECO:0000256" key="1">
    <source>
        <dbReference type="SAM" id="SignalP"/>
    </source>
</evidence>
<proteinExistence type="predicted"/>
<reference evidence="2 3" key="1">
    <citation type="submission" date="2020-08" db="EMBL/GenBank/DDBJ databases">
        <authorList>
            <person name="Ramaprasad A."/>
        </authorList>
    </citation>
    <scope>NUCLEOTIDE SEQUENCE [LARGE SCALE GENOMIC DNA]</scope>
</reference>
<dbReference type="VEuPathDB" id="PlasmoDB:PVVCY_0101410"/>
<dbReference type="InterPro" id="IPR006486">
    <property type="entry name" value="PYST_A"/>
</dbReference>
<evidence type="ECO:0000313" key="2">
    <source>
        <dbReference type="EMBL" id="CAD2096807.1"/>
    </source>
</evidence>
<dbReference type="VEuPathDB" id="PlasmoDB:PVPCR_1204780"/>
<dbReference type="VEuPathDB" id="PlasmoDB:PVLDE_0700260"/>
<sequence length="263" mass="30146">MNKFYIKIVFFLLSIAIYLNNKTLATEPAPGNATKTTSKDRYATSNEVYNKHKHLLCKNPEETKQAEELMNEVVAQLEQYATSSDYESIGTNYNSKTSYYKKTNQSNANILKAIFRFGNLNKYGAIIDMLWDPDGPNLFNKGSVKIARVYNPNLVMIQHRYDKKFLSRQKYFYALVKKAQIEDAAIIVMTSANINDHNPSKEEYKNTIIENANLFTTDIDSEDDIRKGKLKKLFVNIAGYLIENKNNNINITYVESIDGHASF</sequence>
<organism evidence="2 3">
    <name type="scientific">Plasmodium vinckei</name>
    <dbReference type="NCBI Taxonomy" id="5860"/>
    <lineage>
        <taxon>Eukaryota</taxon>
        <taxon>Sar</taxon>
        <taxon>Alveolata</taxon>
        <taxon>Apicomplexa</taxon>
        <taxon>Aconoidasida</taxon>
        <taxon>Haemosporida</taxon>
        <taxon>Plasmodiidae</taxon>
        <taxon>Plasmodium</taxon>
        <taxon>Plasmodium (Vinckeia)</taxon>
    </lineage>
</organism>
<dbReference type="NCBIfam" id="TIGR01599">
    <property type="entry name" value="PYST-A"/>
    <property type="match status" value="1"/>
</dbReference>
<keyword evidence="1" id="KW-0732">Signal</keyword>
<dbReference type="EMBL" id="LR865424">
    <property type="protein sequence ID" value="CAD2096807.1"/>
    <property type="molecule type" value="Genomic_DNA"/>
</dbReference>
<dbReference type="Proteomes" id="UP000515697">
    <property type="component" value="Chromosome PVSEL_03"/>
</dbReference>
<accession>A0A6V7SF23</accession>
<gene>
    <name evidence="2" type="ORF">PVSEL_0300010</name>
</gene>
<feature type="signal peptide" evidence="1">
    <location>
        <begin position="1"/>
        <end position="25"/>
    </location>
</feature>
<dbReference type="VEuPathDB" id="PlasmoDB:PVBDA_1204880"/>